<dbReference type="AlphaFoldDB" id="Q8TUK1"/>
<dbReference type="HOGENOM" id="CLU_2678849_0_0_2"/>
<evidence type="ECO:0000313" key="1">
    <source>
        <dbReference type="EMBL" id="AAM03520.1"/>
    </source>
</evidence>
<protein>
    <submittedName>
        <fullName evidence="1">Uncharacterized protein</fullName>
    </submittedName>
</protein>
<dbReference type="EnsemblBacteria" id="AAM03520">
    <property type="protein sequence ID" value="AAM03520"/>
    <property type="gene ID" value="MA_0066"/>
</dbReference>
<reference evidence="1 2" key="1">
    <citation type="journal article" date="2002" name="Genome Res.">
        <title>The genome of Methanosarcina acetivorans reveals extensive metabolic and physiological diversity.</title>
        <authorList>
            <person name="Galagan J.E."/>
            <person name="Nusbaum C."/>
            <person name="Roy A."/>
            <person name="Endrizzi M.G."/>
            <person name="Macdonald P."/>
            <person name="FitzHugh W."/>
            <person name="Calvo S."/>
            <person name="Engels R."/>
            <person name="Smirnov S."/>
            <person name="Atnoor D."/>
            <person name="Brown A."/>
            <person name="Allen N."/>
            <person name="Naylor J."/>
            <person name="Stange-Thomann N."/>
            <person name="DeArellano K."/>
            <person name="Johnson R."/>
            <person name="Linton L."/>
            <person name="McEwan P."/>
            <person name="McKernan K."/>
            <person name="Talamas J."/>
            <person name="Tirrell A."/>
            <person name="Ye W."/>
            <person name="Zimmer A."/>
            <person name="Barber R.D."/>
            <person name="Cann I."/>
            <person name="Graham D.E."/>
            <person name="Grahame D.A."/>
            <person name="Guss A."/>
            <person name="Hedderich R."/>
            <person name="Ingram-Smith C."/>
            <person name="Kuettner C.H."/>
            <person name="Krzycki J.A."/>
            <person name="Leigh J.A."/>
            <person name="Li W."/>
            <person name="Liu J."/>
            <person name="Mukhopadhyay B."/>
            <person name="Reeve J.N."/>
            <person name="Smith K."/>
            <person name="Springer T.A."/>
            <person name="Umayam L.A."/>
            <person name="White O."/>
            <person name="White R.H."/>
            <person name="de Macario E.C."/>
            <person name="Ferry J.G."/>
            <person name="Jarrell K.F."/>
            <person name="Jing H."/>
            <person name="Macario A.J.L."/>
            <person name="Paulsen I."/>
            <person name="Pritchett M."/>
            <person name="Sowers K.R."/>
            <person name="Swanson R.V."/>
            <person name="Zinder S.H."/>
            <person name="Lander E."/>
            <person name="Metcalf W.W."/>
            <person name="Birren B."/>
        </authorList>
    </citation>
    <scope>NUCLEOTIDE SEQUENCE [LARGE SCALE GENOMIC DNA]</scope>
    <source>
        <strain evidence="2">ATCC 35395 / DSM 2834 / JCM 12185 / C2A</strain>
    </source>
</reference>
<organism evidence="1 2">
    <name type="scientific">Methanosarcina acetivorans (strain ATCC 35395 / DSM 2834 / JCM 12185 / C2A)</name>
    <dbReference type="NCBI Taxonomy" id="188937"/>
    <lineage>
        <taxon>Archaea</taxon>
        <taxon>Methanobacteriati</taxon>
        <taxon>Methanobacteriota</taxon>
        <taxon>Stenosarchaea group</taxon>
        <taxon>Methanomicrobia</taxon>
        <taxon>Methanosarcinales</taxon>
        <taxon>Methanosarcinaceae</taxon>
        <taxon>Methanosarcina</taxon>
    </lineage>
</organism>
<gene>
    <name evidence="1" type="ordered locus">MA_0066</name>
</gene>
<dbReference type="Proteomes" id="UP000002487">
    <property type="component" value="Chromosome"/>
</dbReference>
<evidence type="ECO:0000313" key="2">
    <source>
        <dbReference type="Proteomes" id="UP000002487"/>
    </source>
</evidence>
<name>Q8TUK1_METAC</name>
<dbReference type="EMBL" id="AE010299">
    <property type="protein sequence ID" value="AAM03520.1"/>
    <property type="molecule type" value="Genomic_DNA"/>
</dbReference>
<accession>Q8TUK1</accession>
<proteinExistence type="predicted"/>
<dbReference type="STRING" id="188937.MA_0066"/>
<dbReference type="InParanoid" id="Q8TUK1"/>
<keyword evidence="2" id="KW-1185">Reference proteome</keyword>
<sequence length="74" mass="9152">MGHNRKAFEKIYIANFKEYWRVRDCYLFSRELFFQAKKWKNRMEGTGWLFNKFKKAKKKGRKSLQISPKKNRSQ</sequence>
<dbReference type="KEGG" id="mac:MA_0066"/>